<feature type="domain" description="Transcription regulator TrmB N-terminal" evidence="1">
    <location>
        <begin position="15"/>
        <end position="79"/>
    </location>
</feature>
<dbReference type="InterPro" id="IPR002831">
    <property type="entry name" value="Tscrpt_reg_TrmB_N"/>
</dbReference>
<proteinExistence type="predicted"/>
<dbReference type="AlphaFoldDB" id="A0A1F7IZ48"/>
<dbReference type="InterPro" id="IPR036390">
    <property type="entry name" value="WH_DNA-bd_sf"/>
</dbReference>
<gene>
    <name evidence="2" type="ORF">A3A93_05435</name>
</gene>
<dbReference type="InterPro" id="IPR036388">
    <property type="entry name" value="WH-like_DNA-bd_sf"/>
</dbReference>
<dbReference type="CDD" id="cd00090">
    <property type="entry name" value="HTH_ARSR"/>
    <property type="match status" value="1"/>
</dbReference>
<dbReference type="PANTHER" id="PTHR34293:SF1">
    <property type="entry name" value="HTH-TYPE TRANSCRIPTIONAL REGULATOR TRMBL2"/>
    <property type="match status" value="1"/>
</dbReference>
<accession>A0A1F7IZ48</accession>
<organism evidence="2 3">
    <name type="scientific">Candidatus Roizmanbacteria bacterium RIFCSPLOWO2_01_FULL_38_12</name>
    <dbReference type="NCBI Taxonomy" id="1802061"/>
    <lineage>
        <taxon>Bacteria</taxon>
        <taxon>Candidatus Roizmaniibacteriota</taxon>
    </lineage>
</organism>
<evidence type="ECO:0000313" key="3">
    <source>
        <dbReference type="Proteomes" id="UP000177141"/>
    </source>
</evidence>
<dbReference type="Pfam" id="PF01978">
    <property type="entry name" value="TrmB"/>
    <property type="match status" value="1"/>
</dbReference>
<evidence type="ECO:0000259" key="1">
    <source>
        <dbReference type="Pfam" id="PF01978"/>
    </source>
</evidence>
<name>A0A1F7IZ48_9BACT</name>
<sequence>MSDQTDNLSKLIEPFGLTEEESRVYLYLLKHGFATALSLSRALKIGRTKIYRIIDLLKRLKLVVQKVDERGAKFSATHPSKFQQIVTEREQSIQALKKSVPDLISHLSSIMPETTEKSKVLYYEGIEGLEQVSYNIVHADGLLRVFEMEHLDSFLAFDFSESVRRKLIENKVFTRDLTNKKEFPGYTDVTELIEKYSEFRYINPDKLKINFEVLIYNDIYATYTYKDKKIFCVEIYNEQLAQMQKQIFDFIWEQAVPLIYKDKRGAAST</sequence>
<evidence type="ECO:0000313" key="2">
    <source>
        <dbReference type="EMBL" id="OGK48629.1"/>
    </source>
</evidence>
<dbReference type="InterPro" id="IPR011991">
    <property type="entry name" value="ArsR-like_HTH"/>
</dbReference>
<dbReference type="EMBL" id="MGAL01000012">
    <property type="protein sequence ID" value="OGK48629.1"/>
    <property type="molecule type" value="Genomic_DNA"/>
</dbReference>
<dbReference type="PANTHER" id="PTHR34293">
    <property type="entry name" value="HTH-TYPE TRANSCRIPTIONAL REGULATOR TRMBL2"/>
    <property type="match status" value="1"/>
</dbReference>
<dbReference type="STRING" id="1802061.A3A93_05435"/>
<dbReference type="SUPFAM" id="SSF46785">
    <property type="entry name" value="Winged helix' DNA-binding domain"/>
    <property type="match status" value="1"/>
</dbReference>
<protein>
    <recommendedName>
        <fullName evidence="1">Transcription regulator TrmB N-terminal domain-containing protein</fullName>
    </recommendedName>
</protein>
<dbReference type="Proteomes" id="UP000177141">
    <property type="component" value="Unassembled WGS sequence"/>
</dbReference>
<reference evidence="2 3" key="1">
    <citation type="journal article" date="2016" name="Nat. Commun.">
        <title>Thousands of microbial genomes shed light on interconnected biogeochemical processes in an aquifer system.</title>
        <authorList>
            <person name="Anantharaman K."/>
            <person name="Brown C.T."/>
            <person name="Hug L.A."/>
            <person name="Sharon I."/>
            <person name="Castelle C.J."/>
            <person name="Probst A.J."/>
            <person name="Thomas B.C."/>
            <person name="Singh A."/>
            <person name="Wilkins M.J."/>
            <person name="Karaoz U."/>
            <person name="Brodie E.L."/>
            <person name="Williams K.H."/>
            <person name="Hubbard S.S."/>
            <person name="Banfield J.F."/>
        </authorList>
    </citation>
    <scope>NUCLEOTIDE SEQUENCE [LARGE SCALE GENOMIC DNA]</scope>
</reference>
<dbReference type="InterPro" id="IPR051797">
    <property type="entry name" value="TrmB-like"/>
</dbReference>
<dbReference type="Gene3D" id="1.10.10.10">
    <property type="entry name" value="Winged helix-like DNA-binding domain superfamily/Winged helix DNA-binding domain"/>
    <property type="match status" value="1"/>
</dbReference>
<comment type="caution">
    <text evidence="2">The sequence shown here is derived from an EMBL/GenBank/DDBJ whole genome shotgun (WGS) entry which is preliminary data.</text>
</comment>